<keyword evidence="1" id="KW-0472">Membrane</keyword>
<dbReference type="Proteomes" id="UP000199533">
    <property type="component" value="Unassembled WGS sequence"/>
</dbReference>
<evidence type="ECO:0000313" key="3">
    <source>
        <dbReference type="Proteomes" id="UP000199533"/>
    </source>
</evidence>
<protein>
    <submittedName>
        <fullName evidence="2">Uncharacterized protein</fullName>
    </submittedName>
</protein>
<dbReference type="RefSeq" id="WP_090697617.1">
    <property type="nucleotide sequence ID" value="NZ_FOSP01000005.1"/>
</dbReference>
<dbReference type="AlphaFoldDB" id="A0A1I3Z3Z8"/>
<feature type="transmembrane region" description="Helical" evidence="1">
    <location>
        <begin position="22"/>
        <end position="43"/>
    </location>
</feature>
<proteinExistence type="predicted"/>
<organism evidence="2 3">
    <name type="scientific">Nitrosomonas aestuarii</name>
    <dbReference type="NCBI Taxonomy" id="52441"/>
    <lineage>
        <taxon>Bacteria</taxon>
        <taxon>Pseudomonadati</taxon>
        <taxon>Pseudomonadota</taxon>
        <taxon>Betaproteobacteria</taxon>
        <taxon>Nitrosomonadales</taxon>
        <taxon>Nitrosomonadaceae</taxon>
        <taxon>Nitrosomonas</taxon>
    </lineage>
</organism>
<evidence type="ECO:0000313" key="2">
    <source>
        <dbReference type="EMBL" id="SFK38814.1"/>
    </source>
</evidence>
<evidence type="ECO:0000256" key="1">
    <source>
        <dbReference type="SAM" id="Phobius"/>
    </source>
</evidence>
<sequence length="157" mass="17606">MPITLIAFQAELQQPFSIAQDLAMMLAALLILLYSYLIVFFSLSKAIMANQCTAKFMRSKPGLHIDLFQHGKKVLAFVTSDPFAMILASRYDPVMNYPRNTIRFHGQITHIDQSLTIAAAGIAKNDFIACPATEQNDFLPTFHLFKYSAPRFAKGKT</sequence>
<keyword evidence="1" id="KW-0812">Transmembrane</keyword>
<reference evidence="3" key="1">
    <citation type="submission" date="2016-10" db="EMBL/GenBank/DDBJ databases">
        <authorList>
            <person name="Varghese N."/>
            <person name="Submissions S."/>
        </authorList>
    </citation>
    <scope>NUCLEOTIDE SEQUENCE [LARGE SCALE GENOMIC DNA]</scope>
    <source>
        <strain evidence="3">Nm69</strain>
    </source>
</reference>
<accession>A0A1I3Z3Z8</accession>
<name>A0A1I3Z3Z8_9PROT</name>
<keyword evidence="3" id="KW-1185">Reference proteome</keyword>
<dbReference type="EMBL" id="FOSP01000005">
    <property type="protein sequence ID" value="SFK38814.1"/>
    <property type="molecule type" value="Genomic_DNA"/>
</dbReference>
<keyword evidence="1" id="KW-1133">Transmembrane helix</keyword>
<dbReference type="STRING" id="52441.SAMN05216302_100578"/>
<gene>
    <name evidence="2" type="ORF">SAMN05216302_100578</name>
</gene>